<comment type="caution">
    <text evidence="1">The sequence shown here is derived from an EMBL/GenBank/DDBJ whole genome shotgun (WGS) entry which is preliminary data.</text>
</comment>
<name>A0ABR2GEE4_9ROSI</name>
<proteinExistence type="predicted"/>
<evidence type="ECO:0008006" key="3">
    <source>
        <dbReference type="Google" id="ProtNLM"/>
    </source>
</evidence>
<organism evidence="1 2">
    <name type="scientific">Hibiscus sabdariffa</name>
    <name type="common">roselle</name>
    <dbReference type="NCBI Taxonomy" id="183260"/>
    <lineage>
        <taxon>Eukaryota</taxon>
        <taxon>Viridiplantae</taxon>
        <taxon>Streptophyta</taxon>
        <taxon>Embryophyta</taxon>
        <taxon>Tracheophyta</taxon>
        <taxon>Spermatophyta</taxon>
        <taxon>Magnoliopsida</taxon>
        <taxon>eudicotyledons</taxon>
        <taxon>Gunneridae</taxon>
        <taxon>Pentapetalae</taxon>
        <taxon>rosids</taxon>
        <taxon>malvids</taxon>
        <taxon>Malvales</taxon>
        <taxon>Malvaceae</taxon>
        <taxon>Malvoideae</taxon>
        <taxon>Hibiscus</taxon>
    </lineage>
</organism>
<reference evidence="1 2" key="1">
    <citation type="journal article" date="2024" name="G3 (Bethesda)">
        <title>Genome assembly of Hibiscus sabdariffa L. provides insights into metabolisms of medicinal natural products.</title>
        <authorList>
            <person name="Kim T."/>
        </authorList>
    </citation>
    <scope>NUCLEOTIDE SEQUENCE [LARGE SCALE GENOMIC DNA]</scope>
    <source>
        <strain evidence="1">TK-2024</strain>
        <tissue evidence="1">Old leaves</tissue>
    </source>
</reference>
<dbReference type="EMBL" id="JBBPBM010000001">
    <property type="protein sequence ID" value="KAK8601080.1"/>
    <property type="molecule type" value="Genomic_DNA"/>
</dbReference>
<gene>
    <name evidence="1" type="ORF">V6N12_050924</name>
</gene>
<dbReference type="Proteomes" id="UP001472677">
    <property type="component" value="Unassembled WGS sequence"/>
</dbReference>
<evidence type="ECO:0000313" key="2">
    <source>
        <dbReference type="Proteomes" id="UP001472677"/>
    </source>
</evidence>
<accession>A0ABR2GEE4</accession>
<evidence type="ECO:0000313" key="1">
    <source>
        <dbReference type="EMBL" id="KAK8601080.1"/>
    </source>
</evidence>
<keyword evidence="2" id="KW-1185">Reference proteome</keyword>
<protein>
    <recommendedName>
        <fullName evidence="3">RNase H type-1 domain-containing protein</fullName>
    </recommendedName>
</protein>
<sequence length="91" mass="10876">MRVERWKYRWQRRVLGYTVYYDLWLIWKQRCNATFDNISSNGIAWVSRFQNVVADKLATLSRDRDLGEIVWVNPPGEVLDALHHDMARIPV</sequence>